<dbReference type="Pfam" id="PF12172">
    <property type="entry name" value="zf-ChsH2"/>
    <property type="match status" value="1"/>
</dbReference>
<protein>
    <submittedName>
        <fullName evidence="3">Zn-ribbon domain-containing OB-fold protein</fullName>
    </submittedName>
</protein>
<feature type="domain" description="ChsH2 rubredoxin-like zinc ribbon" evidence="2">
    <location>
        <begin position="43"/>
        <end position="76"/>
    </location>
</feature>
<dbReference type="AlphaFoldDB" id="A0A7X6I9X5"/>
<dbReference type="RefSeq" id="WP_168058230.1">
    <property type="nucleotide sequence ID" value="NZ_VTOW01000001.1"/>
</dbReference>
<dbReference type="SUPFAM" id="SSF50249">
    <property type="entry name" value="Nucleic acid-binding proteins"/>
    <property type="match status" value="1"/>
</dbReference>
<dbReference type="Proteomes" id="UP000534783">
    <property type="component" value="Unassembled WGS sequence"/>
</dbReference>
<dbReference type="Gene3D" id="6.10.30.10">
    <property type="match status" value="1"/>
</dbReference>
<dbReference type="InterPro" id="IPR002878">
    <property type="entry name" value="ChsH2_C"/>
</dbReference>
<reference evidence="3 4" key="1">
    <citation type="journal article" date="2020" name="Nature">
        <title>Bacterial chemolithoautotrophy via manganese oxidation.</title>
        <authorList>
            <person name="Yu H."/>
            <person name="Leadbetter J.R."/>
        </authorList>
    </citation>
    <scope>NUCLEOTIDE SEQUENCE [LARGE SCALE GENOMIC DNA]</scope>
    <source>
        <strain evidence="3 4">Mn-1</strain>
    </source>
</reference>
<comment type="caution">
    <text evidence="3">The sequence shown here is derived from an EMBL/GenBank/DDBJ whole genome shotgun (WGS) entry which is preliminary data.</text>
</comment>
<name>A0A7X6I9X5_9BACT</name>
<feature type="domain" description="ChsH2 C-terminal OB-fold" evidence="1">
    <location>
        <begin position="79"/>
        <end position="143"/>
    </location>
</feature>
<evidence type="ECO:0000259" key="1">
    <source>
        <dbReference type="Pfam" id="PF01796"/>
    </source>
</evidence>
<sequence>MAKKVRLPETDEGTILYKTDPIIMKWHYEIDYIHSYAQDSPFFDGLSKGKLLGSACKKCKRKYATPRAHCMECGAKTDWIALPLEGKVHTHTTCYFGGEAFLKETPFTLILVEFRGIDTLFLSRLVGVEPDQARIGMPVQAQFLRNSKFKATDVYFVPKE</sequence>
<evidence type="ECO:0000259" key="2">
    <source>
        <dbReference type="Pfam" id="PF12172"/>
    </source>
</evidence>
<dbReference type="InterPro" id="IPR052513">
    <property type="entry name" value="Thioester_dehydratase-like"/>
</dbReference>
<dbReference type="InterPro" id="IPR012340">
    <property type="entry name" value="NA-bd_OB-fold"/>
</dbReference>
<gene>
    <name evidence="3" type="ORF">MNODULE_04250</name>
</gene>
<proteinExistence type="predicted"/>
<evidence type="ECO:0000313" key="3">
    <source>
        <dbReference type="EMBL" id="NKE69953.1"/>
    </source>
</evidence>
<dbReference type="PANTHER" id="PTHR34075:SF5">
    <property type="entry name" value="BLR3430 PROTEIN"/>
    <property type="match status" value="1"/>
</dbReference>
<dbReference type="InterPro" id="IPR022002">
    <property type="entry name" value="ChsH2_Znr"/>
</dbReference>
<evidence type="ECO:0000313" key="4">
    <source>
        <dbReference type="Proteomes" id="UP000534783"/>
    </source>
</evidence>
<organism evidence="3 4">
    <name type="scientific">Candidatus Manganitrophus noduliformans</name>
    <dbReference type="NCBI Taxonomy" id="2606439"/>
    <lineage>
        <taxon>Bacteria</taxon>
        <taxon>Pseudomonadati</taxon>
        <taxon>Nitrospirota</taxon>
        <taxon>Nitrospiria</taxon>
        <taxon>Candidatus Troglogloeales</taxon>
        <taxon>Candidatus Manganitrophaceae</taxon>
        <taxon>Candidatus Manganitrophus</taxon>
    </lineage>
</organism>
<dbReference type="EMBL" id="VTOW01000001">
    <property type="protein sequence ID" value="NKE69953.1"/>
    <property type="molecule type" value="Genomic_DNA"/>
</dbReference>
<keyword evidence="4" id="KW-1185">Reference proteome</keyword>
<accession>A0A7X6I9X5</accession>
<dbReference type="Pfam" id="PF01796">
    <property type="entry name" value="OB_ChsH2_C"/>
    <property type="match status" value="1"/>
</dbReference>
<dbReference type="PANTHER" id="PTHR34075">
    <property type="entry name" value="BLR3430 PROTEIN"/>
    <property type="match status" value="1"/>
</dbReference>